<dbReference type="EMBL" id="UZAJ01016147">
    <property type="protein sequence ID" value="VDO75411.1"/>
    <property type="molecule type" value="Genomic_DNA"/>
</dbReference>
<evidence type="ECO:0000313" key="2">
    <source>
        <dbReference type="Proteomes" id="UP000267606"/>
    </source>
</evidence>
<accession>A0A183HUY0</accession>
<name>A0A183HUY0_9BILA</name>
<evidence type="ECO:0000313" key="1">
    <source>
        <dbReference type="EMBL" id="VDO75411.1"/>
    </source>
</evidence>
<keyword evidence="2" id="KW-1185">Reference proteome</keyword>
<sequence length="101" mass="11382">TNFDLIHQNFIKISKIFSIQLLSSLLNSESRYYSTGHCNPSLSLSSDNSNYCDTVTFPNLPRLELFLGSHSSSQLPSPVEEDCQKISQISNDNTPTYLHKI</sequence>
<dbReference type="AlphaFoldDB" id="A0A183HUY0"/>
<protein>
    <submittedName>
        <fullName evidence="3">Ovule protein</fullName>
    </submittedName>
</protein>
<dbReference type="Proteomes" id="UP000267606">
    <property type="component" value="Unassembled WGS sequence"/>
</dbReference>
<reference evidence="3" key="1">
    <citation type="submission" date="2016-06" db="UniProtKB">
        <authorList>
            <consortium name="WormBaseParasite"/>
        </authorList>
    </citation>
    <scope>IDENTIFICATION</scope>
</reference>
<gene>
    <name evidence="1" type="ORF">OFLC_LOCUS11294</name>
</gene>
<evidence type="ECO:0000313" key="3">
    <source>
        <dbReference type="WBParaSite" id="OFLC_0001129201-mRNA-1"/>
    </source>
</evidence>
<reference evidence="1 2" key="2">
    <citation type="submission" date="2018-11" db="EMBL/GenBank/DDBJ databases">
        <authorList>
            <consortium name="Pathogen Informatics"/>
        </authorList>
    </citation>
    <scope>NUCLEOTIDE SEQUENCE [LARGE SCALE GENOMIC DNA]</scope>
</reference>
<organism evidence="3">
    <name type="scientific">Onchocerca flexuosa</name>
    <dbReference type="NCBI Taxonomy" id="387005"/>
    <lineage>
        <taxon>Eukaryota</taxon>
        <taxon>Metazoa</taxon>
        <taxon>Ecdysozoa</taxon>
        <taxon>Nematoda</taxon>
        <taxon>Chromadorea</taxon>
        <taxon>Rhabditida</taxon>
        <taxon>Spirurina</taxon>
        <taxon>Spiruromorpha</taxon>
        <taxon>Filarioidea</taxon>
        <taxon>Onchocercidae</taxon>
        <taxon>Onchocerca</taxon>
    </lineage>
</organism>
<dbReference type="WBParaSite" id="OFLC_0001129201-mRNA-1">
    <property type="protein sequence ID" value="OFLC_0001129201-mRNA-1"/>
    <property type="gene ID" value="OFLC_0001129201"/>
</dbReference>
<proteinExistence type="predicted"/>